<protein>
    <recommendedName>
        <fullName evidence="3">Protein-L-isoaspartate carboxylmethyltransferase</fullName>
    </recommendedName>
</protein>
<evidence type="ECO:0008006" key="3">
    <source>
        <dbReference type="Google" id="ProtNLM"/>
    </source>
</evidence>
<proteinExistence type="predicted"/>
<keyword evidence="2" id="KW-1185">Reference proteome</keyword>
<organism evidence="1 2">
    <name type="scientific">Herbiconiux flava</name>
    <dbReference type="NCBI Taxonomy" id="881268"/>
    <lineage>
        <taxon>Bacteria</taxon>
        <taxon>Bacillati</taxon>
        <taxon>Actinomycetota</taxon>
        <taxon>Actinomycetes</taxon>
        <taxon>Micrococcales</taxon>
        <taxon>Microbacteriaceae</taxon>
        <taxon>Herbiconiux</taxon>
    </lineage>
</organism>
<accession>A0A852SC23</accession>
<gene>
    <name evidence="1" type="ORF">BJ984_001134</name>
</gene>
<dbReference type="RefSeq" id="WP_179547211.1">
    <property type="nucleotide sequence ID" value="NZ_BSEW01000001.1"/>
</dbReference>
<dbReference type="Proteomes" id="UP000549913">
    <property type="component" value="Unassembled WGS sequence"/>
</dbReference>
<evidence type="ECO:0000313" key="1">
    <source>
        <dbReference type="EMBL" id="NYD69976.1"/>
    </source>
</evidence>
<comment type="caution">
    <text evidence="1">The sequence shown here is derived from an EMBL/GenBank/DDBJ whole genome shotgun (WGS) entry which is preliminary data.</text>
</comment>
<reference evidence="1 2" key="1">
    <citation type="submission" date="2020-07" db="EMBL/GenBank/DDBJ databases">
        <title>Sequencing the genomes of 1000 actinobacteria strains.</title>
        <authorList>
            <person name="Klenk H.-P."/>
        </authorList>
    </citation>
    <scope>NUCLEOTIDE SEQUENCE [LARGE SCALE GENOMIC DNA]</scope>
    <source>
        <strain evidence="1 2">DSM 26474</strain>
    </source>
</reference>
<dbReference type="EMBL" id="JACCBM010000001">
    <property type="protein sequence ID" value="NYD69976.1"/>
    <property type="molecule type" value="Genomic_DNA"/>
</dbReference>
<name>A0A852SC23_9MICO</name>
<sequence length="110" mass="11962">MPFRSKETLEAWLDEFRTTREGGQLINVLVQHGGDGADTGLVVVPLKNETTEIYMQPASVGDPHWTVTLGERTKPLELSSLDLQALVAELAVAAALCQFLQDKSASHTEA</sequence>
<dbReference type="AlphaFoldDB" id="A0A852SC23"/>
<evidence type="ECO:0000313" key="2">
    <source>
        <dbReference type="Proteomes" id="UP000549913"/>
    </source>
</evidence>